<evidence type="ECO:0000256" key="1">
    <source>
        <dbReference type="SAM" id="MobiDB-lite"/>
    </source>
</evidence>
<dbReference type="RefSeq" id="WP_359273366.1">
    <property type="nucleotide sequence ID" value="NZ_JBEZNA010000036.1"/>
</dbReference>
<gene>
    <name evidence="3" type="ORF">AB0D95_16835</name>
</gene>
<evidence type="ECO:0000313" key="3">
    <source>
        <dbReference type="EMBL" id="MEU9578903.1"/>
    </source>
</evidence>
<protein>
    <recommendedName>
        <fullName evidence="5">Integral membrane protein</fullName>
    </recommendedName>
</protein>
<keyword evidence="2" id="KW-0812">Transmembrane</keyword>
<accession>A0ABV3ERQ9</accession>
<evidence type="ECO:0000256" key="2">
    <source>
        <dbReference type="SAM" id="Phobius"/>
    </source>
</evidence>
<reference evidence="3 4" key="1">
    <citation type="submission" date="2024-06" db="EMBL/GenBank/DDBJ databases">
        <title>The Natural Products Discovery Center: Release of the First 8490 Sequenced Strains for Exploring Actinobacteria Biosynthetic Diversity.</title>
        <authorList>
            <person name="Kalkreuter E."/>
            <person name="Kautsar S.A."/>
            <person name="Yang D."/>
            <person name="Bader C.D."/>
            <person name="Teijaro C.N."/>
            <person name="Fluegel L."/>
            <person name="Davis C.M."/>
            <person name="Simpson J.R."/>
            <person name="Lauterbach L."/>
            <person name="Steele A.D."/>
            <person name="Gui C."/>
            <person name="Meng S."/>
            <person name="Li G."/>
            <person name="Viehrig K."/>
            <person name="Ye F."/>
            <person name="Su P."/>
            <person name="Kiefer A.F."/>
            <person name="Nichols A."/>
            <person name="Cepeda A.J."/>
            <person name="Yan W."/>
            <person name="Fan B."/>
            <person name="Jiang Y."/>
            <person name="Adhikari A."/>
            <person name="Zheng C.-J."/>
            <person name="Schuster L."/>
            <person name="Cowan T.M."/>
            <person name="Smanski M.J."/>
            <person name="Chevrette M.G."/>
            <person name="De Carvalho L.P.S."/>
            <person name="Shen B."/>
        </authorList>
    </citation>
    <scope>NUCLEOTIDE SEQUENCE [LARGE SCALE GENOMIC DNA]</scope>
    <source>
        <strain evidence="3 4">NPDC048117</strain>
    </source>
</reference>
<organism evidence="3 4">
    <name type="scientific">Streptomyces chilikensis</name>
    <dbReference type="NCBI Taxonomy" id="1194079"/>
    <lineage>
        <taxon>Bacteria</taxon>
        <taxon>Bacillati</taxon>
        <taxon>Actinomycetota</taxon>
        <taxon>Actinomycetes</taxon>
        <taxon>Kitasatosporales</taxon>
        <taxon>Streptomycetaceae</taxon>
        <taxon>Streptomyces</taxon>
    </lineage>
</organism>
<feature type="transmembrane region" description="Helical" evidence="2">
    <location>
        <begin position="109"/>
        <end position="126"/>
    </location>
</feature>
<keyword evidence="4" id="KW-1185">Reference proteome</keyword>
<keyword evidence="2" id="KW-1133">Transmembrane helix</keyword>
<evidence type="ECO:0008006" key="5">
    <source>
        <dbReference type="Google" id="ProtNLM"/>
    </source>
</evidence>
<name>A0ABV3ERQ9_9ACTN</name>
<dbReference type="EMBL" id="JBEZNA010000036">
    <property type="protein sequence ID" value="MEU9578903.1"/>
    <property type="molecule type" value="Genomic_DNA"/>
</dbReference>
<dbReference type="Proteomes" id="UP001551584">
    <property type="component" value="Unassembled WGS sequence"/>
</dbReference>
<proteinExistence type="predicted"/>
<feature type="transmembrane region" description="Helical" evidence="2">
    <location>
        <begin position="53"/>
        <end position="74"/>
    </location>
</feature>
<sequence length="159" mass="15942">MVRRAVAVVLASVMFAEAAGVAWLNWFLAMMVEGQRMSLDGLDPDVVARSSRIGAVLFALFFVACGVLVLVSAVRGRAPGRFGTGLLVTVAVVHGLLGAAALALVGVEAFAVLAAVLVLVLLFLSTPGRPRDEGPGPGDDTGAGVPPAPPAGTAPAATG</sequence>
<keyword evidence="2" id="KW-0472">Membrane</keyword>
<feature type="region of interest" description="Disordered" evidence="1">
    <location>
        <begin position="130"/>
        <end position="159"/>
    </location>
</feature>
<evidence type="ECO:0000313" key="4">
    <source>
        <dbReference type="Proteomes" id="UP001551584"/>
    </source>
</evidence>
<comment type="caution">
    <text evidence="3">The sequence shown here is derived from an EMBL/GenBank/DDBJ whole genome shotgun (WGS) entry which is preliminary data.</text>
</comment>
<feature type="transmembrane region" description="Helical" evidence="2">
    <location>
        <begin position="86"/>
        <end position="103"/>
    </location>
</feature>